<keyword evidence="1" id="KW-0472">Membrane</keyword>
<keyword evidence="1" id="KW-1133">Transmembrane helix</keyword>
<evidence type="ECO:0000313" key="5">
    <source>
        <dbReference type="Proteomes" id="UP000694393"/>
    </source>
</evidence>
<dbReference type="AlphaFoldDB" id="A0A8C8VQG5"/>
<reference evidence="4" key="1">
    <citation type="submission" date="2025-08" db="UniProtKB">
        <authorList>
            <consortium name="Ensembl"/>
        </authorList>
    </citation>
    <scope>IDENTIFICATION</scope>
</reference>
<evidence type="ECO:0000313" key="4">
    <source>
        <dbReference type="Ensembl" id="ENSPCEP00000024728.1"/>
    </source>
</evidence>
<evidence type="ECO:0000256" key="1">
    <source>
        <dbReference type="SAM" id="Phobius"/>
    </source>
</evidence>
<dbReference type="InterPro" id="IPR029387">
    <property type="entry name" value="OSTbeta"/>
</dbReference>
<dbReference type="CDD" id="cd23385">
    <property type="entry name" value="beta-trefoil_Ricin_MRC-like"/>
    <property type="match status" value="1"/>
</dbReference>
<dbReference type="Pfam" id="PF15048">
    <property type="entry name" value="OSTbeta"/>
    <property type="match status" value="1"/>
</dbReference>
<dbReference type="Ensembl" id="ENSPCET00000025549.1">
    <property type="protein sequence ID" value="ENSPCEP00000024728.1"/>
    <property type="gene ID" value="ENSPCEG00000018671.1"/>
</dbReference>
<dbReference type="InterPro" id="IPR052678">
    <property type="entry name" value="OST-beta_subunit"/>
</dbReference>
<dbReference type="PANTHER" id="PTHR36129">
    <property type="entry name" value="ORGANIC SOLUTE TRANSPORTER SUBUNIT BETA-RELATED"/>
    <property type="match status" value="1"/>
</dbReference>
<evidence type="ECO:0000259" key="3">
    <source>
        <dbReference type="SMART" id="SM00458"/>
    </source>
</evidence>
<keyword evidence="5" id="KW-1185">Reference proteome</keyword>
<feature type="chain" id="PRO_5034753005" description="Ricin B lectin domain-containing protein" evidence="2">
    <location>
        <begin position="18"/>
        <end position="290"/>
    </location>
</feature>
<dbReference type="SUPFAM" id="SSF50370">
    <property type="entry name" value="Ricin B-like lectins"/>
    <property type="match status" value="1"/>
</dbReference>
<sequence>MKSLWIILFLLAPGTQGFLIENAKAKLCLQASTADENLLLEDCDPTSDVQHWSWQDKFLINQGTGECLSTGEANRVQTSPCGSAAHMKWECANFRLRLMGSTRLYLTTEKNKVSLTHTKSPSSRWQVSRRQSICDERPAKAERSSYVAMARTSSHIPDEAVDYTTPGIDAFQEQLQGLLWFFRREDPSTWNYCILALSFVVLFLGLLLLGINIMGNRRRKIILVYKEAAEVTKLTESEAKPPFLQLEEVGNLAPVTQGLLSKEQRPGEVQVQWKDGNVTTLYADKCEDVV</sequence>
<dbReference type="InterPro" id="IPR035992">
    <property type="entry name" value="Ricin_B-like_lectins"/>
</dbReference>
<dbReference type="InterPro" id="IPR000772">
    <property type="entry name" value="Ricin_B_lectin"/>
</dbReference>
<dbReference type="SMART" id="SM00458">
    <property type="entry name" value="RICIN"/>
    <property type="match status" value="1"/>
</dbReference>
<name>A0A8C8VQG5_9SAUR</name>
<feature type="transmembrane region" description="Helical" evidence="1">
    <location>
        <begin position="189"/>
        <end position="211"/>
    </location>
</feature>
<accession>A0A8C8VQG5</accession>
<dbReference type="Proteomes" id="UP000694393">
    <property type="component" value="Unplaced"/>
</dbReference>
<keyword evidence="1" id="KW-0812">Transmembrane</keyword>
<proteinExistence type="predicted"/>
<dbReference type="GO" id="GO:0015721">
    <property type="term" value="P:bile acid and bile salt transport"/>
    <property type="evidence" value="ECO:0007669"/>
    <property type="project" value="InterPro"/>
</dbReference>
<dbReference type="GO" id="GO:0005886">
    <property type="term" value="C:plasma membrane"/>
    <property type="evidence" value="ECO:0007669"/>
    <property type="project" value="InterPro"/>
</dbReference>
<feature type="signal peptide" evidence="2">
    <location>
        <begin position="1"/>
        <end position="17"/>
    </location>
</feature>
<protein>
    <recommendedName>
        <fullName evidence="3">Ricin B lectin domain-containing protein</fullName>
    </recommendedName>
</protein>
<evidence type="ECO:0000256" key="2">
    <source>
        <dbReference type="SAM" id="SignalP"/>
    </source>
</evidence>
<dbReference type="Gene3D" id="2.80.10.50">
    <property type="match status" value="1"/>
</dbReference>
<dbReference type="GO" id="GO:0046982">
    <property type="term" value="F:protein heterodimerization activity"/>
    <property type="evidence" value="ECO:0007669"/>
    <property type="project" value="InterPro"/>
</dbReference>
<dbReference type="GO" id="GO:0022857">
    <property type="term" value="F:transmembrane transporter activity"/>
    <property type="evidence" value="ECO:0007669"/>
    <property type="project" value="InterPro"/>
</dbReference>
<organism evidence="4 5">
    <name type="scientific">Pelusios castaneus</name>
    <name type="common">West African mud turtle</name>
    <dbReference type="NCBI Taxonomy" id="367368"/>
    <lineage>
        <taxon>Eukaryota</taxon>
        <taxon>Metazoa</taxon>
        <taxon>Chordata</taxon>
        <taxon>Craniata</taxon>
        <taxon>Vertebrata</taxon>
        <taxon>Euteleostomi</taxon>
        <taxon>Archelosauria</taxon>
        <taxon>Testudinata</taxon>
        <taxon>Testudines</taxon>
        <taxon>Pleurodira</taxon>
        <taxon>Pelomedusidae</taxon>
        <taxon>Pelusios</taxon>
    </lineage>
</organism>
<dbReference type="PANTHER" id="PTHR36129:SF3">
    <property type="match status" value="1"/>
</dbReference>
<reference evidence="4" key="2">
    <citation type="submission" date="2025-09" db="UniProtKB">
        <authorList>
            <consortium name="Ensembl"/>
        </authorList>
    </citation>
    <scope>IDENTIFICATION</scope>
</reference>
<feature type="domain" description="Ricin B lectin" evidence="3">
    <location>
        <begin position="15"/>
        <end position="128"/>
    </location>
</feature>
<dbReference type="PROSITE" id="PS50231">
    <property type="entry name" value="RICIN_B_LECTIN"/>
    <property type="match status" value="1"/>
</dbReference>
<keyword evidence="2" id="KW-0732">Signal</keyword>